<dbReference type="SMART" id="SM00826">
    <property type="entry name" value="PKS_DH"/>
    <property type="match status" value="1"/>
</dbReference>
<dbReference type="SUPFAM" id="SSF53335">
    <property type="entry name" value="S-adenosyl-L-methionine-dependent methyltransferases"/>
    <property type="match status" value="1"/>
</dbReference>
<dbReference type="GO" id="GO:0031177">
    <property type="term" value="F:phosphopantetheine binding"/>
    <property type="evidence" value="ECO:0007669"/>
    <property type="project" value="InterPro"/>
</dbReference>
<dbReference type="SMART" id="SM00823">
    <property type="entry name" value="PKS_PP"/>
    <property type="match status" value="2"/>
</dbReference>
<dbReference type="GO" id="GO:0006633">
    <property type="term" value="P:fatty acid biosynthetic process"/>
    <property type="evidence" value="ECO:0007669"/>
    <property type="project" value="TreeGrafter"/>
</dbReference>
<dbReference type="InterPro" id="IPR014031">
    <property type="entry name" value="Ketoacyl_synth_C"/>
</dbReference>
<dbReference type="InterPro" id="IPR020845">
    <property type="entry name" value="AMP-binding_CS"/>
</dbReference>
<dbReference type="Proteomes" id="UP000246702">
    <property type="component" value="Unassembled WGS sequence"/>
</dbReference>
<dbReference type="InterPro" id="IPR023213">
    <property type="entry name" value="CAT-like_dom_sf"/>
</dbReference>
<dbReference type="SUPFAM" id="SSF56801">
    <property type="entry name" value="Acetyl-CoA synthetase-like"/>
    <property type="match status" value="1"/>
</dbReference>
<evidence type="ECO:0000256" key="2">
    <source>
        <dbReference type="ARBA" id="ARBA00022553"/>
    </source>
</evidence>
<dbReference type="InterPro" id="IPR014030">
    <property type="entry name" value="Ketoacyl_synth_N"/>
</dbReference>
<dbReference type="Gene3D" id="3.30.559.30">
    <property type="entry name" value="Nonribosomal peptide synthetase, condensation domain"/>
    <property type="match status" value="1"/>
</dbReference>
<feature type="active site" description="Proton donor; for dehydratase activity" evidence="9">
    <location>
        <position position="1115"/>
    </location>
</feature>
<dbReference type="InterPro" id="IPR020806">
    <property type="entry name" value="PKS_PP-bd"/>
</dbReference>
<dbReference type="InterPro" id="IPR016039">
    <property type="entry name" value="Thiolase-like"/>
</dbReference>
<keyword evidence="1" id="KW-0596">Phosphopantetheine</keyword>
<dbReference type="SMART" id="SM00827">
    <property type="entry name" value="PKS_AT"/>
    <property type="match status" value="1"/>
</dbReference>
<dbReference type="GO" id="GO:0008168">
    <property type="term" value="F:methyltransferase activity"/>
    <property type="evidence" value="ECO:0007669"/>
    <property type="project" value="UniProtKB-KW"/>
</dbReference>
<dbReference type="InterPro" id="IPR036736">
    <property type="entry name" value="ACP-like_sf"/>
</dbReference>
<dbReference type="InterPro" id="IPR001242">
    <property type="entry name" value="Condensation_dom"/>
</dbReference>
<dbReference type="InterPro" id="IPR042099">
    <property type="entry name" value="ANL_N_sf"/>
</dbReference>
<dbReference type="SUPFAM" id="SSF47336">
    <property type="entry name" value="ACP-like"/>
    <property type="match status" value="2"/>
</dbReference>
<dbReference type="InterPro" id="IPR016036">
    <property type="entry name" value="Malonyl_transacylase_ACP-bd"/>
</dbReference>
<dbReference type="SMART" id="SM00822">
    <property type="entry name" value="PKS_KR"/>
    <property type="match status" value="1"/>
</dbReference>
<evidence type="ECO:0000256" key="5">
    <source>
        <dbReference type="ARBA" id="ARBA00022679"/>
    </source>
</evidence>
<keyword evidence="3" id="KW-0436">Ligase</keyword>
<dbReference type="SUPFAM" id="SSF52151">
    <property type="entry name" value="FabD/lysophospholipase-like"/>
    <property type="match status" value="1"/>
</dbReference>
<evidence type="ECO:0000256" key="10">
    <source>
        <dbReference type="SAM" id="MobiDB-lite"/>
    </source>
</evidence>
<dbReference type="Gene3D" id="3.10.129.110">
    <property type="entry name" value="Polyketide synthase dehydratase"/>
    <property type="match status" value="1"/>
</dbReference>
<dbReference type="InterPro" id="IPR000873">
    <property type="entry name" value="AMP-dep_synth/lig_dom"/>
</dbReference>
<dbReference type="PROSITE" id="PS52004">
    <property type="entry name" value="KS3_2"/>
    <property type="match status" value="1"/>
</dbReference>
<keyword evidence="4" id="KW-0489">Methyltransferase</keyword>
<dbReference type="PROSITE" id="PS00455">
    <property type="entry name" value="AMP_BINDING"/>
    <property type="match status" value="1"/>
</dbReference>
<name>A0A317VNX1_9EURO</name>
<feature type="domain" description="PKS/mFAS DH" evidence="13">
    <location>
        <begin position="907"/>
        <end position="1208"/>
    </location>
</feature>
<dbReference type="SUPFAM" id="SSF53901">
    <property type="entry name" value="Thiolase-like"/>
    <property type="match status" value="1"/>
</dbReference>
<feature type="compositionally biased region" description="Basic and acidic residues" evidence="10">
    <location>
        <begin position="2512"/>
        <end position="2524"/>
    </location>
</feature>
<keyword evidence="15" id="KW-1185">Reference proteome</keyword>
<keyword evidence="2" id="KW-0597">Phosphoprotein</keyword>
<dbReference type="PANTHER" id="PTHR43775">
    <property type="entry name" value="FATTY ACID SYNTHASE"/>
    <property type="match status" value="1"/>
</dbReference>
<dbReference type="InterPro" id="IPR042104">
    <property type="entry name" value="PKS_dehydratase_sf"/>
</dbReference>
<organism evidence="14 15">
    <name type="scientific">Aspergillus sclerotioniger CBS 115572</name>
    <dbReference type="NCBI Taxonomy" id="1450535"/>
    <lineage>
        <taxon>Eukaryota</taxon>
        <taxon>Fungi</taxon>
        <taxon>Dikarya</taxon>
        <taxon>Ascomycota</taxon>
        <taxon>Pezizomycotina</taxon>
        <taxon>Eurotiomycetes</taxon>
        <taxon>Eurotiomycetidae</taxon>
        <taxon>Eurotiales</taxon>
        <taxon>Aspergillaceae</taxon>
        <taxon>Aspergillus</taxon>
        <taxon>Aspergillus subgen. Circumdati</taxon>
    </lineage>
</organism>
<dbReference type="InterPro" id="IPR029063">
    <property type="entry name" value="SAM-dependent_MTases_sf"/>
</dbReference>
<evidence type="ECO:0000256" key="3">
    <source>
        <dbReference type="ARBA" id="ARBA00022598"/>
    </source>
</evidence>
<dbReference type="Pfam" id="PF00698">
    <property type="entry name" value="Acyl_transf_1"/>
    <property type="match status" value="1"/>
</dbReference>
<dbReference type="InterPro" id="IPR014043">
    <property type="entry name" value="Acyl_transferase_dom"/>
</dbReference>
<keyword evidence="7" id="KW-0511">Multifunctional enzyme</keyword>
<dbReference type="InterPro" id="IPR016035">
    <property type="entry name" value="Acyl_Trfase/lysoPLipase"/>
</dbReference>
<feature type="domain" description="Carrier" evidence="11">
    <location>
        <begin position="2358"/>
        <end position="2435"/>
    </location>
</feature>
<dbReference type="GeneID" id="37118626"/>
<dbReference type="Gene3D" id="3.40.366.10">
    <property type="entry name" value="Malonyl-Coenzyme A Acyl Carrier Protein, domain 2"/>
    <property type="match status" value="1"/>
</dbReference>
<dbReference type="Pfam" id="PF16197">
    <property type="entry name" value="KAsynt_C_assoc"/>
    <property type="match status" value="1"/>
</dbReference>
<dbReference type="InterPro" id="IPR013968">
    <property type="entry name" value="PKS_KR"/>
</dbReference>
<feature type="domain" description="Carrier" evidence="11">
    <location>
        <begin position="3572"/>
        <end position="3652"/>
    </location>
</feature>
<dbReference type="PROSITE" id="PS52019">
    <property type="entry name" value="PKS_MFAS_DH"/>
    <property type="match status" value="1"/>
</dbReference>
<evidence type="ECO:0000256" key="8">
    <source>
        <dbReference type="ARBA" id="ARBA00029443"/>
    </source>
</evidence>
<dbReference type="InterPro" id="IPR032821">
    <property type="entry name" value="PKS_assoc"/>
</dbReference>
<dbReference type="STRING" id="1450535.A0A317VNX1"/>
<dbReference type="Pfam" id="PF00668">
    <property type="entry name" value="Condensation"/>
    <property type="match status" value="1"/>
</dbReference>
<dbReference type="OrthoDB" id="329835at2759"/>
<dbReference type="Pfam" id="PF07993">
    <property type="entry name" value="NAD_binding_4"/>
    <property type="match status" value="1"/>
</dbReference>
<dbReference type="InterPro" id="IPR057326">
    <property type="entry name" value="KR_dom"/>
</dbReference>
<dbReference type="InterPro" id="IPR020841">
    <property type="entry name" value="PKS_Beta-ketoAc_synthase_dom"/>
</dbReference>
<dbReference type="Pfam" id="PF02801">
    <property type="entry name" value="Ketoacyl-synt_C"/>
    <property type="match status" value="1"/>
</dbReference>
<dbReference type="Gene3D" id="3.30.559.10">
    <property type="entry name" value="Chloramphenicol acetyltransferase-like domain"/>
    <property type="match status" value="1"/>
</dbReference>
<feature type="active site" description="Proton acceptor; for dehydratase activity" evidence="9">
    <location>
        <position position="939"/>
    </location>
</feature>
<evidence type="ECO:0000313" key="15">
    <source>
        <dbReference type="Proteomes" id="UP000246702"/>
    </source>
</evidence>
<comment type="caution">
    <text evidence="14">The sequence shown here is derived from an EMBL/GenBank/DDBJ whole genome shotgun (WGS) entry which is preliminary data.</text>
</comment>
<dbReference type="InterPro" id="IPR013217">
    <property type="entry name" value="Methyltransf_12"/>
</dbReference>
<dbReference type="InterPro" id="IPR020807">
    <property type="entry name" value="PKS_DH"/>
</dbReference>
<keyword evidence="6" id="KW-0677">Repeat</keyword>
<dbReference type="Pfam" id="PF00109">
    <property type="entry name" value="ketoacyl-synt"/>
    <property type="match status" value="2"/>
</dbReference>
<reference evidence="14 15" key="1">
    <citation type="submission" date="2016-12" db="EMBL/GenBank/DDBJ databases">
        <title>The genomes of Aspergillus section Nigri reveals drivers in fungal speciation.</title>
        <authorList>
            <consortium name="DOE Joint Genome Institute"/>
            <person name="Vesth T.C."/>
            <person name="Nybo J."/>
            <person name="Theobald S."/>
            <person name="Brandl J."/>
            <person name="Frisvad J.C."/>
            <person name="Nielsen K.F."/>
            <person name="Lyhne E.K."/>
            <person name="Kogle M.E."/>
            <person name="Kuo A."/>
            <person name="Riley R."/>
            <person name="Clum A."/>
            <person name="Nolan M."/>
            <person name="Lipzen A."/>
            <person name="Salamov A."/>
            <person name="Henrissat B."/>
            <person name="Wiebenga A."/>
            <person name="De Vries R.P."/>
            <person name="Grigoriev I.V."/>
            <person name="Mortensen U.H."/>
            <person name="Andersen M.R."/>
            <person name="Baker S.E."/>
        </authorList>
    </citation>
    <scope>NUCLEOTIDE SEQUENCE [LARGE SCALE GENOMIC DNA]</scope>
    <source>
        <strain evidence="14 15">CBS 115572</strain>
    </source>
</reference>
<evidence type="ECO:0000259" key="12">
    <source>
        <dbReference type="PROSITE" id="PS52004"/>
    </source>
</evidence>
<dbReference type="InterPro" id="IPR013120">
    <property type="entry name" value="FAR_NAD-bd"/>
</dbReference>
<feature type="compositionally biased region" description="Low complexity" evidence="10">
    <location>
        <begin position="2550"/>
        <end position="2562"/>
    </location>
</feature>
<dbReference type="Gene3D" id="3.40.47.10">
    <property type="match status" value="2"/>
</dbReference>
<feature type="domain" description="Ketosynthase family 3 (KS3)" evidence="12">
    <location>
        <begin position="9"/>
        <end position="406"/>
    </location>
</feature>
<protein>
    <submittedName>
        <fullName evidence="14">Putative hybrid NRPS/PKS enzyme</fullName>
    </submittedName>
</protein>
<dbReference type="GO" id="GO:0032259">
    <property type="term" value="P:methylation"/>
    <property type="evidence" value="ECO:0007669"/>
    <property type="project" value="UniProtKB-KW"/>
</dbReference>
<feature type="compositionally biased region" description="Basic and acidic residues" evidence="10">
    <location>
        <begin position="2534"/>
        <end position="2544"/>
    </location>
</feature>
<dbReference type="RefSeq" id="XP_025464061.1">
    <property type="nucleotide sequence ID" value="XM_025616483.1"/>
</dbReference>
<dbReference type="SMART" id="SM00825">
    <property type="entry name" value="PKS_KS"/>
    <property type="match status" value="1"/>
</dbReference>
<dbReference type="Pfam" id="PF21089">
    <property type="entry name" value="PKS_DH_N"/>
    <property type="match status" value="1"/>
</dbReference>
<feature type="compositionally biased region" description="Polar residues" evidence="10">
    <location>
        <begin position="2468"/>
        <end position="2482"/>
    </location>
</feature>
<proteinExistence type="inferred from homology"/>
<evidence type="ECO:0000256" key="6">
    <source>
        <dbReference type="ARBA" id="ARBA00022737"/>
    </source>
</evidence>
<dbReference type="SUPFAM" id="SSF52777">
    <property type="entry name" value="CoA-dependent acyltransferases"/>
    <property type="match status" value="2"/>
</dbReference>
<comment type="similarity">
    <text evidence="8">In the C-terminal section; belongs to the NRP synthetase family.</text>
</comment>
<evidence type="ECO:0000256" key="1">
    <source>
        <dbReference type="ARBA" id="ARBA00022450"/>
    </source>
</evidence>
<feature type="region of interest" description="N-terminal hotdog fold" evidence="9">
    <location>
        <begin position="907"/>
        <end position="1040"/>
    </location>
</feature>
<dbReference type="Pfam" id="PF14765">
    <property type="entry name" value="PS-DH"/>
    <property type="match status" value="1"/>
</dbReference>
<dbReference type="CDD" id="cd00833">
    <property type="entry name" value="PKS"/>
    <property type="match status" value="1"/>
</dbReference>
<dbReference type="Pfam" id="PF08659">
    <property type="entry name" value="KR"/>
    <property type="match status" value="1"/>
</dbReference>
<dbReference type="InterPro" id="IPR009081">
    <property type="entry name" value="PP-bd_ACP"/>
</dbReference>
<keyword evidence="5" id="KW-0808">Transferase</keyword>
<dbReference type="InterPro" id="IPR006162">
    <property type="entry name" value="Ppantetheine_attach_site"/>
</dbReference>
<dbReference type="PROSITE" id="PS00012">
    <property type="entry name" value="PHOSPHOPANTETHEINE"/>
    <property type="match status" value="1"/>
</dbReference>
<dbReference type="PROSITE" id="PS50075">
    <property type="entry name" value="CARRIER"/>
    <property type="match status" value="2"/>
</dbReference>
<feature type="compositionally biased region" description="Polar residues" evidence="10">
    <location>
        <begin position="2563"/>
        <end position="2574"/>
    </location>
</feature>
<dbReference type="InterPro" id="IPR001227">
    <property type="entry name" value="Ac_transferase_dom_sf"/>
</dbReference>
<feature type="region of interest" description="Disordered" evidence="10">
    <location>
        <begin position="2451"/>
        <end position="2582"/>
    </location>
</feature>
<dbReference type="InterPro" id="IPR049552">
    <property type="entry name" value="PKS_DH_N"/>
</dbReference>
<dbReference type="Pfam" id="PF08242">
    <property type="entry name" value="Methyltransf_12"/>
    <property type="match status" value="1"/>
</dbReference>
<dbReference type="SUPFAM" id="SSF55048">
    <property type="entry name" value="Probable ACP-binding domain of malonyl-CoA ACP transacylase"/>
    <property type="match status" value="1"/>
</dbReference>
<dbReference type="Gene3D" id="3.40.50.12780">
    <property type="entry name" value="N-terminal domain of ligase-like"/>
    <property type="match status" value="1"/>
</dbReference>
<dbReference type="Gene3D" id="3.30.300.30">
    <property type="match status" value="1"/>
</dbReference>
<feature type="region of interest" description="C-terminal hotdog fold" evidence="9">
    <location>
        <begin position="1055"/>
        <end position="1208"/>
    </location>
</feature>
<dbReference type="GO" id="GO:0009403">
    <property type="term" value="P:toxin biosynthetic process"/>
    <property type="evidence" value="ECO:0007669"/>
    <property type="project" value="UniProtKB-ARBA"/>
</dbReference>
<evidence type="ECO:0000313" key="14">
    <source>
        <dbReference type="EMBL" id="PWY76064.1"/>
    </source>
</evidence>
<dbReference type="GO" id="GO:0004312">
    <property type="term" value="F:fatty acid synthase activity"/>
    <property type="evidence" value="ECO:0007669"/>
    <property type="project" value="TreeGrafter"/>
</dbReference>
<dbReference type="InterPro" id="IPR049900">
    <property type="entry name" value="PKS_mFAS_DH"/>
</dbReference>
<dbReference type="InterPro" id="IPR050091">
    <property type="entry name" value="PKS_NRPS_Biosynth_Enz"/>
</dbReference>
<dbReference type="EMBL" id="MSFK01000028">
    <property type="protein sequence ID" value="PWY76064.1"/>
    <property type="molecule type" value="Genomic_DNA"/>
</dbReference>
<dbReference type="Gene3D" id="3.40.50.150">
    <property type="entry name" value="Vaccinia Virus protein VP39"/>
    <property type="match status" value="1"/>
</dbReference>
<evidence type="ECO:0000256" key="4">
    <source>
        <dbReference type="ARBA" id="ARBA00022603"/>
    </source>
</evidence>
<dbReference type="PANTHER" id="PTHR43775:SF20">
    <property type="entry name" value="HYBRID PKS-NRPS SYNTHETASE APDA"/>
    <property type="match status" value="1"/>
</dbReference>
<dbReference type="CDD" id="cd19532">
    <property type="entry name" value="C_PKS-NRPS"/>
    <property type="match status" value="1"/>
</dbReference>
<dbReference type="Gene3D" id="3.40.50.720">
    <property type="entry name" value="NAD(P)-binding Rossmann-like Domain"/>
    <property type="match status" value="3"/>
</dbReference>
<accession>A0A317VNX1</accession>
<dbReference type="InterPro" id="IPR049551">
    <property type="entry name" value="PKS_DH_C"/>
</dbReference>
<dbReference type="CDD" id="cd02440">
    <property type="entry name" value="AdoMet_MTases"/>
    <property type="match status" value="1"/>
</dbReference>
<dbReference type="InterPro" id="IPR036291">
    <property type="entry name" value="NAD(P)-bd_dom_sf"/>
</dbReference>
<dbReference type="InterPro" id="IPR045851">
    <property type="entry name" value="AMP-bd_C_sf"/>
</dbReference>
<evidence type="ECO:0000256" key="7">
    <source>
        <dbReference type="ARBA" id="ARBA00023268"/>
    </source>
</evidence>
<dbReference type="Pfam" id="PF00501">
    <property type="entry name" value="AMP-binding"/>
    <property type="match status" value="1"/>
</dbReference>
<sequence length="4014" mass="441112">MAGSQTHSNEPIAIIGSGCRFPGAASTPSKLWDLLREPRDVQSRIPDTRFNPDGFYHPENTHHGTSNVRHSYFLSEDHRHFDAQFFGIKPVEAHSIDPQQRLLLETVYESIEAAGISIDHLQGSQTAVYVGLMGADYADLLGRDTSLIAVHQAVQVLRSGESRMAIAAGANLLLGPEQYIAESNLKMLSPDGRSYMWDERANGYARGEGMASVVLKTLSSAIADGDHIECIIRETGINQDGKTKGITMPSPTAQAALIETTYAKAGLDLHRAQDRPQYFEAHGTGTPAGDPTEAEAIHNAFFMNNGLNLESHSPLFVGSIKTVIGHTEGTAGLAGLLKASLALQHGVIPPNLLFERLAPSVRPFYQNLEIATKSQPWPSTNHNAPRRASVNSFGFGGANAHCILESYEPSQKPFDPNRHTEKSIVCTPFTFSAASESSLRGLVSSYSNFLKARPSTDLRALSLTLATRRSAFSTRVSFSATDVLGLASKLDFFKTGNGEKSIAASTSASREGPFRVLGVFTGQGAQWARMGAELLRFPAAHVIVDRLEESLAHLPLDRPKWSLKRELLADKTSSRVGEAALSQPLCTAIQIILVDLLKAAGIKFSAVVGHSSGEIGAAYAAGYITATDAIRIAYYRGANLHFAQGKQGQAGAMIAVGTSYEDAQKLCKLRRFRGKVCVAASNSATSVTISGDTDAIDNVRAVYEEEQKFARVLKVDKAYHSHHMVPCSEAYANSLRACGIQPRRPLDSDCIWISSVYQQHIDDVKDNLADSYWISNLVSPVLFSQALEYALGESQFDLVIEVGPHPALKGPASQVIQDVLGAAIPYTGVLRRGVNDIDSLSTGLGYIWANLGPQAVDCTGYDGLLNPDADTQVPLKGLPPYSWDHDRPYWYESRISKIFRERKYLPHELLGTRCPNSSDKEVRWNNYLIPKELPWITGHQIQGQMVFPAAGYMSTAFEAVREIAGEESLRSIELKDFTIGQPLVFDAEDSSVEILVSLTQVERHGDTLTGRFSFFSTAGQDSGPMSLNADGVLEVTFGDPVLELLPPMPAPQFAMMAVETDRFYDTFAGYGYEYTGPFRALSSMERKSGIATGLISVPESSVRDKPLLIHPAALDAAIQSILLAFCFPGDGRLQSIQLPTDIARISINPAICAANSAPGLSLKFLSTIGRDDGARVDGDVDLYAADGQNAMIQLEGMHTRPMVPPTESTDTHIFSEPVWDVASPNAMQTPWNERERFEFGFVLERVAYYYLRHLVNRTTEKDRGSCEWHHKHLFAYADYMLDRVSRGHHPFAQQQWITDTHDEITSIIESYPDSIDLRIMRAVGENIISAIRGESTMLEAMMKDNMLNEFYVTGLGMEEYLKRLTTAVKQIGHRHPTMNVLEIGAGTGGATKSILRELDDAFASYTFTDISSGFFEKAMQTFKAYESKMTFKTLDIEKDVLDQGYADHSFDLIIASLVLHATTKLEETMKNVRQLLKPGGYLVMLEITDNDPMRFGFIFGGLPGWWLGTDDGRPLSPCIEPSQWENLLEDTGFSGIESIAPHHSTEPLPLCVILSQAVDDRLNLLRDPLSPVSQGTIAIPGLTIIGGSKAHTSHLISSVAQYLTPFCGQIRRFASLSDLDATSLSSSGSVICLQDHDDPVLRSLSESKLRGLQLLFERSKNVLWVTAGYKECDPYAKMIVGLCRCLLQEMQHLRLQVLDFPATEEPSSKLVSEAMIRLAATEIWDEEGRLKDLFWSTEPEIAYEQGKALIPRVRLSKRLNSRYNSSRRLITQAVDIKSESVTLTYSGNTYSLLSASDQAPENLIQSASYGTVEVDVSYSLSRSVKIGQLGHFFVVLGTNRATGLQVLSLSTTLSSRITVPESWVQPCLLPAQQAVDYLVTVFHGLLCNAALSDLVRGDILAVLEPSETLAKLLEPAGLRRGISILFLTSTIPPPRGPWTAIHPRSSRRDVNIAIPQNVARLLTWTDSTCSNLIQYIASSHPVETRDTLTQFDGRLNTASSDHRIPEAFQSCLLQLRSNLFQTNRQDVPIRSLQELVNGQFEQTGTIAVVDWRSETTVPLRLQPVDSRPLFRTDRTYWLVGLTGGLGLSLCRWMITRGAKYIALSSRNPKVDPRWISEFQALGATVKVYANDVTDRQSVHSVYQQIVASLPPVAGVCQGAMVLHDTLFLDLTMERMEKVLKPKVDGAVHLDEIFSREALDFFVFLSSMASVTGNPGQAAYAAANMFLAGLAAQRRRRGLAASTVHIGAIVGNGYVTRELTLAQQVALQKVGNMWMSEQDFYQIFAEAVVASPPRPGPNPEYFTGLRVFYNDEEDKPQYAENPIFSHLIKHRHLEGSITHGNSATVPVKIQLSKATTHEEVYEIMRAALVAKLQSALQTPADLDMMNLNADALGIDSLVALDLRSWFLKELKVDIPVLKIISGSTMGELLGRAGELLSANMIPNVVAGAVPDRNPVSSEKAQTKPAASALSATLRQQPKPTQSAPAPPSIVETTRQEPKEKPVTTANHTPFSVAKKEEKKKIERRVIPAALSVPDVKPDPLDDRPQEGMGWSSTSQSEPQSPSSAKATPSEMSGSSFEDIPQPIGTDNAVQRILPVSFSQSRFWFLRSYLEDKTTFNVTVSIRLQGKLRVDDLAQAVATVGQRHESLRTRFFTDQSHEPMQAILESSVLRLEKKTICNIQEAQAEYLRLKNHEYDLENGETMRIILLCVSATVHELILGYHHINMDGVAFEIFFSDLQKAYDGTLPANSGLLQYPDFASRQKKQYLDGEWRGELAYWRKEFQTIPAPLPIIPLSNSTGRVTLGKYATHLASYRLSPTLSTRIYDTCKRLKVSPFQFYLAVYRVTISRFVDVESLCIGVSDANRNDSDVQQSLGCYLNLLPVRFETPGALSSFSETVRDTKSKAQQAFANSKVPFDVLLNELNVPRSSNHSPLFQVLLNYRQGVAESRTFCDCACEWTNFDGGQTAYDLNLDIVDNAGGDALLRLSVQKALYAALDGEIILKCFVNLVDAFSQNPAMRLNKPALYSKEDSAKAIALGRGLSTPLTWQGTLMHRIDEVVVSSAQGLAIKDGLGHALTYGQMSDRTNAIAQALSDAGVRDRSKVAVFQEPSADVICSLLAILRLGAVYIPLDPRVTTNRLAVILKACQPTAILTDAKTHDDITSLSFDTKLLDVSRDIVPATARKPLVPNVSTEDSVMAILYTSGSTGIPKGVVMKHSVFRNHVETVHNAWISGLTAVRGLQQSSFSFDMSLVQIFWPLCSGGSVYVVPQSARGDPLALSHIISSERISVTAATPTEYISWSNFGNQDALRQSEWKLCISGGERMTPSLTEAFRHVSNPGLRLINCYGPTETTFFSHFAEVEWQTVDPTNISLAPWTNYSTYILDSNLEPLPMGVPGEVAVGGMGVASGYHNQKEATQQRFIPDRFAPEEWIHRGWGVMHTTGDRGRLQQDGTLLLEGRIAGDTQIKLRGLRIDLQDIEATIVQTSKGRIVHAVVSRRENSDFLVAHVQLLPEGNKSADEFLNQLLVDLPLPQYMRPALIIPTETLPRTASGKIDRLAVQLVPLPRTPQKEPENTSHTVDDMESLLLKLWEEVLTPETLGHFTVDSNSDFFRVGGSSLLLMRLQALIKAEFSIDLPFAQLFDASTLGGMAARIQSLLRLDEHIAPVDAILGEADVPQNPVPEVMIDWDTETSTPSGIPSSTILGSNKPRVAILTGATGFLGKALLRQLLSTPSIEKVYCIAVRATASHSDPVFSSPKVAIYHGDQSLPSLGLSPSDIDMIFSVADTIIHNGADVSFLKSYPSLRNVNVESTKQLATWALLHGLQFHYISTASITSLSGQEAFPCVSLRDFPPAVDGSNGYIASKWASEVYLEQISTIYGMPLVIHRPSSITGPGASETDVMGSLLKYSKMLHAIPRAEYIRGFFDFISVDRAATEIVAAIQAGINDVDVKYVFESGELQIESREMKSRMEKLTGETILELTMEEWVRRAEVLGLNPMVAAFLQGAAGQGVLMTQLIKDV</sequence>
<dbReference type="CDD" id="cd05930">
    <property type="entry name" value="A_NRPS"/>
    <property type="match status" value="1"/>
</dbReference>
<gene>
    <name evidence="14" type="ORF">BO94DRAFT_605326</name>
</gene>
<dbReference type="GO" id="GO:0016874">
    <property type="term" value="F:ligase activity"/>
    <property type="evidence" value="ECO:0007669"/>
    <property type="project" value="UniProtKB-KW"/>
</dbReference>
<evidence type="ECO:0000256" key="9">
    <source>
        <dbReference type="PROSITE-ProRule" id="PRU01363"/>
    </source>
</evidence>
<dbReference type="Gene3D" id="1.10.1200.10">
    <property type="entry name" value="ACP-like"/>
    <property type="match status" value="1"/>
</dbReference>
<evidence type="ECO:0000259" key="11">
    <source>
        <dbReference type="PROSITE" id="PS50075"/>
    </source>
</evidence>
<evidence type="ECO:0000259" key="13">
    <source>
        <dbReference type="PROSITE" id="PS52019"/>
    </source>
</evidence>
<dbReference type="Pfam" id="PF00550">
    <property type="entry name" value="PP-binding"/>
    <property type="match status" value="1"/>
</dbReference>
<dbReference type="SUPFAM" id="SSF51735">
    <property type="entry name" value="NAD(P)-binding Rossmann-fold domains"/>
    <property type="match status" value="2"/>
</dbReference>